<accession>A0A9Q1H6Q9</accession>
<comment type="caution">
    <text evidence="1">The sequence shown here is derived from an EMBL/GenBank/DDBJ whole genome shotgun (WGS) entry which is preliminary data.</text>
</comment>
<dbReference type="AlphaFoldDB" id="A0A9Q1H6Q9"/>
<dbReference type="InterPro" id="IPR036691">
    <property type="entry name" value="Endo/exonu/phosph_ase_sf"/>
</dbReference>
<keyword evidence="2" id="KW-1185">Reference proteome</keyword>
<dbReference type="OrthoDB" id="8964826at2759"/>
<proteinExistence type="predicted"/>
<gene>
    <name evidence="1" type="ORF">HOLleu_21324</name>
</gene>
<dbReference type="EMBL" id="JAIZAY010000010">
    <property type="protein sequence ID" value="KAJ8034471.1"/>
    <property type="molecule type" value="Genomic_DNA"/>
</dbReference>
<evidence type="ECO:0000313" key="2">
    <source>
        <dbReference type="Proteomes" id="UP001152320"/>
    </source>
</evidence>
<name>A0A9Q1H6Q9_HOLLE</name>
<dbReference type="Gene3D" id="3.60.10.10">
    <property type="entry name" value="Endonuclease/exonuclease/phosphatase"/>
    <property type="match status" value="1"/>
</dbReference>
<sequence length="121" mass="14116">MDKEWENKTPQHRVPNEALNIKNYYIFWWDRQFSAYGGRLITSISKDWTICNPKICSTISTPDIQLFAVSARPRFLPSEFSNITIINVYIRPSANFAKPDQILKCTVTNLQKETIFLRLGM</sequence>
<dbReference type="Proteomes" id="UP001152320">
    <property type="component" value="Chromosome 10"/>
</dbReference>
<evidence type="ECO:0000313" key="1">
    <source>
        <dbReference type="EMBL" id="KAJ8034471.1"/>
    </source>
</evidence>
<protein>
    <submittedName>
        <fullName evidence="1">Uncharacterized protein</fullName>
    </submittedName>
</protein>
<reference evidence="1" key="1">
    <citation type="submission" date="2021-10" db="EMBL/GenBank/DDBJ databases">
        <title>Tropical sea cucumber genome reveals ecological adaptation and Cuvierian tubules defense mechanism.</title>
        <authorList>
            <person name="Chen T."/>
        </authorList>
    </citation>
    <scope>NUCLEOTIDE SEQUENCE</scope>
    <source>
        <strain evidence="1">Nanhai2018</strain>
        <tissue evidence="1">Muscle</tissue>
    </source>
</reference>
<organism evidence="1 2">
    <name type="scientific">Holothuria leucospilota</name>
    <name type="common">Black long sea cucumber</name>
    <name type="synonym">Mertensiothuria leucospilota</name>
    <dbReference type="NCBI Taxonomy" id="206669"/>
    <lineage>
        <taxon>Eukaryota</taxon>
        <taxon>Metazoa</taxon>
        <taxon>Echinodermata</taxon>
        <taxon>Eleutherozoa</taxon>
        <taxon>Echinozoa</taxon>
        <taxon>Holothuroidea</taxon>
        <taxon>Aspidochirotacea</taxon>
        <taxon>Aspidochirotida</taxon>
        <taxon>Holothuriidae</taxon>
        <taxon>Holothuria</taxon>
    </lineage>
</organism>